<dbReference type="EMBL" id="SRMA01027244">
    <property type="protein sequence ID" value="TRY57154.1"/>
    <property type="molecule type" value="Genomic_DNA"/>
</dbReference>
<dbReference type="Proteomes" id="UP000316079">
    <property type="component" value="Unassembled WGS sequence"/>
</dbReference>
<organism evidence="2 3">
    <name type="scientific">Danionella cerebrum</name>
    <dbReference type="NCBI Taxonomy" id="2873325"/>
    <lineage>
        <taxon>Eukaryota</taxon>
        <taxon>Metazoa</taxon>
        <taxon>Chordata</taxon>
        <taxon>Craniata</taxon>
        <taxon>Vertebrata</taxon>
        <taxon>Euteleostomi</taxon>
        <taxon>Actinopterygii</taxon>
        <taxon>Neopterygii</taxon>
        <taxon>Teleostei</taxon>
        <taxon>Ostariophysi</taxon>
        <taxon>Cypriniformes</taxon>
        <taxon>Danionidae</taxon>
        <taxon>Danioninae</taxon>
        <taxon>Danionella</taxon>
    </lineage>
</organism>
<feature type="region of interest" description="Disordered" evidence="1">
    <location>
        <begin position="721"/>
        <end position="750"/>
    </location>
</feature>
<evidence type="ECO:0000256" key="1">
    <source>
        <dbReference type="SAM" id="MobiDB-lite"/>
    </source>
</evidence>
<feature type="compositionally biased region" description="Basic and acidic residues" evidence="1">
    <location>
        <begin position="740"/>
        <end position="750"/>
    </location>
</feature>
<name>A0A553MVE2_9TELE</name>
<accession>A0A553MVE2</accession>
<feature type="region of interest" description="Disordered" evidence="1">
    <location>
        <begin position="229"/>
        <end position="253"/>
    </location>
</feature>
<feature type="compositionally biased region" description="Basic and acidic residues" evidence="1">
    <location>
        <begin position="236"/>
        <end position="253"/>
    </location>
</feature>
<proteinExistence type="predicted"/>
<protein>
    <submittedName>
        <fullName evidence="2">Uncharacterized protein</fullName>
    </submittedName>
</protein>
<evidence type="ECO:0000313" key="2">
    <source>
        <dbReference type="EMBL" id="TRY57154.1"/>
    </source>
</evidence>
<gene>
    <name evidence="2" type="ORF">DNTS_003255</name>
</gene>
<comment type="caution">
    <text evidence="2">The sequence shown here is derived from an EMBL/GenBank/DDBJ whole genome shotgun (WGS) entry which is preliminary data.</text>
</comment>
<dbReference type="AlphaFoldDB" id="A0A553MVE2"/>
<evidence type="ECO:0000313" key="3">
    <source>
        <dbReference type="Proteomes" id="UP000316079"/>
    </source>
</evidence>
<dbReference type="OrthoDB" id="2412973at2759"/>
<sequence length="750" mass="85575">MYQHLMSLTRHLEAKDERNDEDKADLNVYSSLPRIRTQLSVYSGQSCLDTFTLQQDVIHSLRLQMQQAQSASVQSRLLLALQRGREGALPEVDVALGTVTLVTVIHASSTAHAFESYGMVKMECINEERRITNMLKVVWQSGYNLFVHRMRDESCEVMRELNKRKLQANIPLPANPWNICCNGMRLMMTQTACTHATFPNATSNLTHRPTNRPPAVSAVHQTAHHRSPLIQSGTCGHREREDGVTESCQRERERQRAGATDRVLNLYSSFEIINLNLKQDILISGVKGFIQAMSTQTQENRESEISHCCKINLYHKRERKKYRINYKKKSSSSGKPNSKEVLQDIADQTQQNGVVILKLIIKLMGVRLRRRTLLLTLILGVTALRTEGQKQTQGQSTVVFVRQQWWKAPSYSFNLNKSLRTERMPQALKDLLNGEGIPDILQPACLPVCLERGDNVSVKHRVLQQLPVWFLQISFPEAARLPHKPLRLIDPLLKFFASLFRSEGFDLRFGISDFREMVSYPLGGKFGCLKMARGKTREGRGRDGRGKLGQHMVSFPIILKECFITYSAVIHIFSSSHHALQALRDDWNDSSFHLSKTSVHLTQFNRPPLIHVLKCKKEEYLCYYNSASLSARFKHKAAQILKPHILADSDGQETRRISRRDGKRKLANMSLAQDESRGHCHFLGSNKLLSHKLFNEQKSFGFQKSAHAQCASKSLCQKLQHNEERSRSTKQIISLTPRTAPERHQSRAQD</sequence>
<keyword evidence="3" id="KW-1185">Reference proteome</keyword>
<reference evidence="2 3" key="1">
    <citation type="journal article" date="2019" name="Sci. Data">
        <title>Hybrid genome assembly and annotation of Danionella translucida.</title>
        <authorList>
            <person name="Kadobianskyi M."/>
            <person name="Schulze L."/>
            <person name="Schuelke M."/>
            <person name="Judkewitz B."/>
        </authorList>
    </citation>
    <scope>NUCLEOTIDE SEQUENCE [LARGE SCALE GENOMIC DNA]</scope>
    <source>
        <strain evidence="2 3">Bolton</strain>
    </source>
</reference>